<comment type="caution">
    <text evidence="1">The sequence shown here is derived from an EMBL/GenBank/DDBJ whole genome shotgun (WGS) entry which is preliminary data.</text>
</comment>
<evidence type="ECO:0000313" key="2">
    <source>
        <dbReference type="Proteomes" id="UP000278222"/>
    </source>
</evidence>
<organism evidence="1 2">
    <name type="scientific">Stella humosa</name>
    <dbReference type="NCBI Taxonomy" id="94"/>
    <lineage>
        <taxon>Bacteria</taxon>
        <taxon>Pseudomonadati</taxon>
        <taxon>Pseudomonadota</taxon>
        <taxon>Alphaproteobacteria</taxon>
        <taxon>Rhodospirillales</taxon>
        <taxon>Stellaceae</taxon>
        <taxon>Stella</taxon>
    </lineage>
</organism>
<keyword evidence="2" id="KW-1185">Reference proteome</keyword>
<proteinExistence type="predicted"/>
<dbReference type="PROSITE" id="PS00092">
    <property type="entry name" value="N6_MTASE"/>
    <property type="match status" value="1"/>
</dbReference>
<sequence length="190" mass="20818">MTDVLSGSQKWVRGIIPDAVNRPRDDFYPTPPSATEALLAVEDFSGLVWEPACGDGAITRVLQARGLEVVSSDLIDRGFGQVGVDFLLDYRTRADCIVTNPPFKLAEPFIRHALGRVPGKVAMFLRLAFLEGIARRRLFQGTPIARVWVFSSRVALARNGEAMANGGMIAFAWFVWDPAHAGPPVLGWLP</sequence>
<dbReference type="OrthoDB" id="1079385at2"/>
<gene>
    <name evidence="1" type="ORF">EDC65_2265</name>
</gene>
<dbReference type="EMBL" id="RJKX01000013">
    <property type="protein sequence ID" value="ROQ00466.1"/>
    <property type="molecule type" value="Genomic_DNA"/>
</dbReference>
<dbReference type="InterPro" id="IPR029063">
    <property type="entry name" value="SAM-dependent_MTases_sf"/>
</dbReference>
<dbReference type="SUPFAM" id="SSF53335">
    <property type="entry name" value="S-adenosyl-L-methionine-dependent methyltransferases"/>
    <property type="match status" value="1"/>
</dbReference>
<dbReference type="GO" id="GO:0008168">
    <property type="term" value="F:methyltransferase activity"/>
    <property type="evidence" value="ECO:0007669"/>
    <property type="project" value="InterPro"/>
</dbReference>
<accession>A0A3N1MH28</accession>
<dbReference type="InterPro" id="IPR002052">
    <property type="entry name" value="DNA_methylase_N6_adenine_CS"/>
</dbReference>
<protein>
    <submittedName>
        <fullName evidence="1">Uncharacterized protein</fullName>
    </submittedName>
</protein>
<dbReference type="GO" id="GO:0032259">
    <property type="term" value="P:methylation"/>
    <property type="evidence" value="ECO:0007669"/>
    <property type="project" value="InterPro"/>
</dbReference>
<dbReference type="RefSeq" id="WP_123689742.1">
    <property type="nucleotide sequence ID" value="NZ_AP019700.1"/>
</dbReference>
<dbReference type="GO" id="GO:0003676">
    <property type="term" value="F:nucleic acid binding"/>
    <property type="evidence" value="ECO:0007669"/>
    <property type="project" value="InterPro"/>
</dbReference>
<evidence type="ECO:0000313" key="1">
    <source>
        <dbReference type="EMBL" id="ROQ00466.1"/>
    </source>
</evidence>
<name>A0A3N1MH28_9PROT</name>
<reference evidence="1 2" key="1">
    <citation type="submission" date="2018-11" db="EMBL/GenBank/DDBJ databases">
        <title>Genomic Encyclopedia of Type Strains, Phase IV (KMG-IV): sequencing the most valuable type-strain genomes for metagenomic binning, comparative biology and taxonomic classification.</title>
        <authorList>
            <person name="Goeker M."/>
        </authorList>
    </citation>
    <scope>NUCLEOTIDE SEQUENCE [LARGE SCALE GENOMIC DNA]</scope>
    <source>
        <strain evidence="1 2">DSM 5900</strain>
    </source>
</reference>
<dbReference type="AlphaFoldDB" id="A0A3N1MH28"/>
<dbReference type="Proteomes" id="UP000278222">
    <property type="component" value="Unassembled WGS sequence"/>
</dbReference>